<dbReference type="Proteomes" id="UP000601435">
    <property type="component" value="Unassembled WGS sequence"/>
</dbReference>
<dbReference type="GO" id="GO:0005886">
    <property type="term" value="C:plasma membrane"/>
    <property type="evidence" value="ECO:0007669"/>
    <property type="project" value="TreeGrafter"/>
</dbReference>
<dbReference type="GO" id="GO:0020037">
    <property type="term" value="F:heme binding"/>
    <property type="evidence" value="ECO:0007669"/>
    <property type="project" value="InterPro"/>
</dbReference>
<dbReference type="GO" id="GO:0022900">
    <property type="term" value="P:electron transport chain"/>
    <property type="evidence" value="ECO:0007669"/>
    <property type="project" value="InterPro"/>
</dbReference>
<dbReference type="Pfam" id="PF01322">
    <property type="entry name" value="Cytochrom_C_2"/>
    <property type="match status" value="1"/>
</dbReference>
<keyword evidence="3" id="KW-0813">Transport</keyword>
<dbReference type="GO" id="GO:0006874">
    <property type="term" value="P:intracellular calcium ion homeostasis"/>
    <property type="evidence" value="ECO:0007669"/>
    <property type="project" value="TreeGrafter"/>
</dbReference>
<dbReference type="InterPro" id="IPR044880">
    <property type="entry name" value="NCX_ion-bd_dom_sf"/>
</dbReference>
<evidence type="ECO:0000256" key="6">
    <source>
        <dbReference type="ARBA" id="ARBA00023136"/>
    </source>
</evidence>
<dbReference type="GO" id="GO:0005506">
    <property type="term" value="F:iron ion binding"/>
    <property type="evidence" value="ECO:0007669"/>
    <property type="project" value="InterPro"/>
</dbReference>
<dbReference type="InterPro" id="IPR010980">
    <property type="entry name" value="Cyt_c/b562"/>
</dbReference>
<dbReference type="PANTHER" id="PTHR10846">
    <property type="entry name" value="SODIUM/POTASSIUM/CALCIUM EXCHANGER"/>
    <property type="match status" value="1"/>
</dbReference>
<gene>
    <name evidence="9" type="primary">caxA</name>
    <name evidence="9" type="ORF">SNEC2469_LOCUS16412</name>
</gene>
<dbReference type="Gene3D" id="1.20.120.10">
    <property type="entry name" value="Cytochrome c/b562"/>
    <property type="match status" value="1"/>
</dbReference>
<keyword evidence="6 7" id="KW-0472">Membrane</keyword>
<dbReference type="SUPFAM" id="SSF47175">
    <property type="entry name" value="Cytochromes"/>
    <property type="match status" value="1"/>
</dbReference>
<dbReference type="NCBIfam" id="TIGR00367">
    <property type="entry name" value="calcium/sodium antiporter"/>
    <property type="match status" value="1"/>
</dbReference>
<evidence type="ECO:0000313" key="9">
    <source>
        <dbReference type="EMBL" id="CAE7565382.1"/>
    </source>
</evidence>
<dbReference type="InterPro" id="IPR004837">
    <property type="entry name" value="NaCa_Exmemb"/>
</dbReference>
<keyword evidence="3" id="KW-0050">Antiport</keyword>
<feature type="transmembrane region" description="Helical" evidence="7">
    <location>
        <begin position="278"/>
        <end position="297"/>
    </location>
</feature>
<feature type="transmembrane region" description="Helical" evidence="7">
    <location>
        <begin position="105"/>
        <end position="122"/>
    </location>
</feature>
<dbReference type="Gene3D" id="1.20.1420.30">
    <property type="entry name" value="NCX, central ion-binding region"/>
    <property type="match status" value="1"/>
</dbReference>
<evidence type="ECO:0000313" key="10">
    <source>
        <dbReference type="Proteomes" id="UP000601435"/>
    </source>
</evidence>
<feature type="transmembrane region" description="Helical" evidence="7">
    <location>
        <begin position="134"/>
        <end position="153"/>
    </location>
</feature>
<reference evidence="9" key="1">
    <citation type="submission" date="2021-02" db="EMBL/GenBank/DDBJ databases">
        <authorList>
            <person name="Dougan E. K."/>
            <person name="Rhodes N."/>
            <person name="Thang M."/>
            <person name="Chan C."/>
        </authorList>
    </citation>
    <scope>NUCLEOTIDE SEQUENCE</scope>
</reference>
<feature type="transmembrane region" description="Helical" evidence="7">
    <location>
        <begin position="173"/>
        <end position="191"/>
    </location>
</feature>
<dbReference type="GO" id="GO:0009055">
    <property type="term" value="F:electron transfer activity"/>
    <property type="evidence" value="ECO:0007669"/>
    <property type="project" value="InterPro"/>
</dbReference>
<dbReference type="PANTHER" id="PTHR10846:SF8">
    <property type="entry name" value="INNER MEMBRANE PROTEIN YRBG"/>
    <property type="match status" value="1"/>
</dbReference>
<accession>A0A812UGF0</accession>
<feature type="transmembrane region" description="Helical" evidence="7">
    <location>
        <begin position="33"/>
        <end position="54"/>
    </location>
</feature>
<evidence type="ECO:0000256" key="5">
    <source>
        <dbReference type="ARBA" id="ARBA00022989"/>
    </source>
</evidence>
<dbReference type="AlphaFoldDB" id="A0A812UGF0"/>
<feature type="domain" description="Sodium/calcium exchanger membrane region" evidence="8">
    <location>
        <begin position="182"/>
        <end position="319"/>
    </location>
</feature>
<feature type="transmembrane region" description="Helical" evidence="7">
    <location>
        <begin position="212"/>
        <end position="236"/>
    </location>
</feature>
<dbReference type="InterPro" id="IPR002321">
    <property type="entry name" value="Cyt_c_II"/>
</dbReference>
<organism evidence="9 10">
    <name type="scientific">Symbiodinium necroappetens</name>
    <dbReference type="NCBI Taxonomy" id="1628268"/>
    <lineage>
        <taxon>Eukaryota</taxon>
        <taxon>Sar</taxon>
        <taxon>Alveolata</taxon>
        <taxon>Dinophyceae</taxon>
        <taxon>Suessiales</taxon>
        <taxon>Symbiodiniaceae</taxon>
        <taxon>Symbiodinium</taxon>
    </lineage>
</organism>
<sequence>MVYLLLALGLAALLVGGTLLVRGASGIAAAFNVPNMIIGLTVVAFGTSMPELVINVTGAIRGETDIAFGNAVGSNLANFGLVLGIAAIMSPIYLQGQVVRREVPFLLLVTAILMVMAWDMPLNGTTPLIDRSDAIILFLMFTVFIYFVVRDVVKESGDPVFAEAEHFPAPARTGLVVNSAASVAGMALLMVGGTLTIENGSAIARLLEMPEVVVGIFIVAVGTSLPELVTSAIAAYKKETDLALGNIVGSNIFNSLVVLPAAAIIVPIPIPKGGDLDLAVGFAFVLVVIPLFLFSGARLGRRAGAAIVATYFAYMIYRIQAQAAIDTRQGLLKVVVSYFGPIVGMARGQIPYDADVVKNNAEKVAMLLPMIPDVFRKDTRESGLETEALNEIWDNMGDFQTKTDTATERALALAAATADGQEAAMKAFGALGAGCKGCHDDYRQQN</sequence>
<keyword evidence="5 7" id="KW-1133">Transmembrane helix</keyword>
<evidence type="ECO:0000256" key="1">
    <source>
        <dbReference type="ARBA" id="ARBA00004141"/>
    </source>
</evidence>
<keyword evidence="4 7" id="KW-0812">Transmembrane</keyword>
<evidence type="ECO:0000259" key="8">
    <source>
        <dbReference type="Pfam" id="PF01699"/>
    </source>
</evidence>
<dbReference type="OrthoDB" id="449243at2759"/>
<feature type="transmembrane region" description="Helical" evidence="7">
    <location>
        <begin position="66"/>
        <end position="93"/>
    </location>
</feature>
<keyword evidence="10" id="KW-1185">Reference proteome</keyword>
<comment type="similarity">
    <text evidence="2">Belongs to the Ca(2+):cation antiporter (CaCA) (TC 2.A.19) family. SLC24A subfamily.</text>
</comment>
<feature type="transmembrane region" description="Helical" evidence="7">
    <location>
        <begin position="242"/>
        <end position="266"/>
    </location>
</feature>
<evidence type="ECO:0000256" key="3">
    <source>
        <dbReference type="ARBA" id="ARBA00022449"/>
    </source>
</evidence>
<dbReference type="Pfam" id="PF01699">
    <property type="entry name" value="Na_Ca_ex"/>
    <property type="match status" value="2"/>
</dbReference>
<dbReference type="PROSITE" id="PS51009">
    <property type="entry name" value="CYTCII"/>
    <property type="match status" value="1"/>
</dbReference>
<dbReference type="InterPro" id="IPR004481">
    <property type="entry name" value="K/Na/Ca-exchanger"/>
</dbReference>
<dbReference type="EMBL" id="CAJNJA010026807">
    <property type="protein sequence ID" value="CAE7565382.1"/>
    <property type="molecule type" value="Genomic_DNA"/>
</dbReference>
<feature type="domain" description="Sodium/calcium exchanger membrane region" evidence="8">
    <location>
        <begin position="3"/>
        <end position="149"/>
    </location>
</feature>
<protein>
    <submittedName>
        <fullName evidence="9">CaxA protein</fullName>
    </submittedName>
</protein>
<dbReference type="GO" id="GO:0008273">
    <property type="term" value="F:calcium, potassium:sodium antiporter activity"/>
    <property type="evidence" value="ECO:0007669"/>
    <property type="project" value="TreeGrafter"/>
</dbReference>
<evidence type="ECO:0000256" key="2">
    <source>
        <dbReference type="ARBA" id="ARBA00005364"/>
    </source>
</evidence>
<evidence type="ECO:0000256" key="7">
    <source>
        <dbReference type="SAM" id="Phobius"/>
    </source>
</evidence>
<name>A0A812UGF0_9DINO</name>
<dbReference type="GO" id="GO:0005262">
    <property type="term" value="F:calcium channel activity"/>
    <property type="evidence" value="ECO:0007669"/>
    <property type="project" value="TreeGrafter"/>
</dbReference>
<evidence type="ECO:0000256" key="4">
    <source>
        <dbReference type="ARBA" id="ARBA00022692"/>
    </source>
</evidence>
<comment type="subcellular location">
    <subcellularLocation>
        <location evidence="1">Membrane</location>
        <topology evidence="1">Multi-pass membrane protein</topology>
    </subcellularLocation>
</comment>
<proteinExistence type="inferred from homology"/>
<comment type="caution">
    <text evidence="9">The sequence shown here is derived from an EMBL/GenBank/DDBJ whole genome shotgun (WGS) entry which is preliminary data.</text>
</comment>